<protein>
    <submittedName>
        <fullName evidence="2">Uncharacterized protein</fullName>
    </submittedName>
</protein>
<gene>
    <name evidence="2" type="ORF">GE061_020067</name>
</gene>
<dbReference type="AlphaFoldDB" id="A0A8S9XA45"/>
<dbReference type="Proteomes" id="UP000466442">
    <property type="component" value="Linkage Group LG9"/>
</dbReference>
<feature type="region of interest" description="Disordered" evidence="1">
    <location>
        <begin position="72"/>
        <end position="98"/>
    </location>
</feature>
<evidence type="ECO:0000313" key="3">
    <source>
        <dbReference type="Proteomes" id="UP000466442"/>
    </source>
</evidence>
<reference evidence="2" key="1">
    <citation type="journal article" date="2021" name="Mol. Ecol. Resour.">
        <title>Apolygus lucorum genome provides insights into omnivorousness and mesophyll feeding.</title>
        <authorList>
            <person name="Liu Y."/>
            <person name="Liu H."/>
            <person name="Wang H."/>
            <person name="Huang T."/>
            <person name="Liu B."/>
            <person name="Yang B."/>
            <person name="Yin L."/>
            <person name="Li B."/>
            <person name="Zhang Y."/>
            <person name="Zhang S."/>
            <person name="Jiang F."/>
            <person name="Zhang X."/>
            <person name="Ren Y."/>
            <person name="Wang B."/>
            <person name="Wang S."/>
            <person name="Lu Y."/>
            <person name="Wu K."/>
            <person name="Fan W."/>
            <person name="Wang G."/>
        </authorList>
    </citation>
    <scope>NUCLEOTIDE SEQUENCE</scope>
    <source>
        <strain evidence="2">12Hb</strain>
    </source>
</reference>
<accession>A0A8S9XA45</accession>
<comment type="caution">
    <text evidence="2">The sequence shown here is derived from an EMBL/GenBank/DDBJ whole genome shotgun (WGS) entry which is preliminary data.</text>
</comment>
<evidence type="ECO:0000256" key="1">
    <source>
        <dbReference type="SAM" id="MobiDB-lite"/>
    </source>
</evidence>
<sequence length="126" mass="13798">MPYASKCLSSSDLYGGLNNEAVEGLAGRWRGGVGRLARAATSGVVTSAARLPLVLTPDGKPILNGERNWGDLPALSEANKRPQQPLDHRSKRRLNGSIASSKPDFIHRKYLHRYWRYGSTGCSEMC</sequence>
<evidence type="ECO:0000313" key="2">
    <source>
        <dbReference type="EMBL" id="KAF6205892.1"/>
    </source>
</evidence>
<name>A0A8S9XA45_APOLU</name>
<organism evidence="2 3">
    <name type="scientific">Apolygus lucorum</name>
    <name type="common">Small green plant bug</name>
    <name type="synonym">Lygocoris lucorum</name>
    <dbReference type="NCBI Taxonomy" id="248454"/>
    <lineage>
        <taxon>Eukaryota</taxon>
        <taxon>Metazoa</taxon>
        <taxon>Ecdysozoa</taxon>
        <taxon>Arthropoda</taxon>
        <taxon>Hexapoda</taxon>
        <taxon>Insecta</taxon>
        <taxon>Pterygota</taxon>
        <taxon>Neoptera</taxon>
        <taxon>Paraneoptera</taxon>
        <taxon>Hemiptera</taxon>
        <taxon>Heteroptera</taxon>
        <taxon>Panheteroptera</taxon>
        <taxon>Cimicomorpha</taxon>
        <taxon>Miridae</taxon>
        <taxon>Mirini</taxon>
        <taxon>Apolygus</taxon>
    </lineage>
</organism>
<proteinExistence type="predicted"/>
<keyword evidence="3" id="KW-1185">Reference proteome</keyword>
<dbReference type="EMBL" id="WIXP02000009">
    <property type="protein sequence ID" value="KAF6205892.1"/>
    <property type="molecule type" value="Genomic_DNA"/>
</dbReference>